<proteinExistence type="predicted"/>
<dbReference type="Proteomes" id="UP000654918">
    <property type="component" value="Unassembled WGS sequence"/>
</dbReference>
<keyword evidence="2" id="KW-1185">Reference proteome</keyword>
<protein>
    <submittedName>
        <fullName evidence="1">Uncharacterized protein</fullName>
    </submittedName>
</protein>
<evidence type="ECO:0000313" key="2">
    <source>
        <dbReference type="Proteomes" id="UP000654918"/>
    </source>
</evidence>
<dbReference type="AlphaFoldDB" id="A0A8H6NCY2"/>
<evidence type="ECO:0000313" key="1">
    <source>
        <dbReference type="EMBL" id="KAF6828962.1"/>
    </source>
</evidence>
<sequence length="176" mass="19636">MNNRVKRLKAMLEERNTPDQSAAPVSVMNAQERHEAVFSPIQSSTNLTDGAAAKRAQLHLEDPPPLERISGAPDAESQKSSELTVHAWKQFETWSLNQAVCAGDMEPLDEGYLPDKIARKQGYEDYDHALPDARDTECRLMGHQLAGNSISISFTQLTILPVAEDGHLRAQHHQHY</sequence>
<organism evidence="1 2">
    <name type="scientific">Colletotrichum plurivorum</name>
    <dbReference type="NCBI Taxonomy" id="2175906"/>
    <lineage>
        <taxon>Eukaryota</taxon>
        <taxon>Fungi</taxon>
        <taxon>Dikarya</taxon>
        <taxon>Ascomycota</taxon>
        <taxon>Pezizomycotina</taxon>
        <taxon>Sordariomycetes</taxon>
        <taxon>Hypocreomycetidae</taxon>
        <taxon>Glomerellales</taxon>
        <taxon>Glomerellaceae</taxon>
        <taxon>Colletotrichum</taxon>
        <taxon>Colletotrichum orchidearum species complex</taxon>
    </lineage>
</organism>
<dbReference type="EMBL" id="WIGO01000114">
    <property type="protein sequence ID" value="KAF6828962.1"/>
    <property type="molecule type" value="Genomic_DNA"/>
</dbReference>
<name>A0A8H6NCY2_9PEZI</name>
<reference evidence="1" key="1">
    <citation type="journal article" date="2020" name="Phytopathology">
        <title>Genome Sequence Resources of Colletotrichum truncatum, C. plurivorum, C. musicola, and C. sojae: Four Species Pathogenic to Soybean (Glycine max).</title>
        <authorList>
            <person name="Rogerio F."/>
            <person name="Boufleur T.R."/>
            <person name="Ciampi-Guillardi M."/>
            <person name="Sukno S.A."/>
            <person name="Thon M.R."/>
            <person name="Massola Junior N.S."/>
            <person name="Baroncelli R."/>
        </authorList>
    </citation>
    <scope>NUCLEOTIDE SEQUENCE</scope>
    <source>
        <strain evidence="1">LFN00145</strain>
    </source>
</reference>
<comment type="caution">
    <text evidence="1">The sequence shown here is derived from an EMBL/GenBank/DDBJ whole genome shotgun (WGS) entry which is preliminary data.</text>
</comment>
<gene>
    <name evidence="1" type="ORF">CPLU01_08192</name>
</gene>
<accession>A0A8H6NCY2</accession>